<evidence type="ECO:0000256" key="2">
    <source>
        <dbReference type="SAM" id="MobiDB-lite"/>
    </source>
</evidence>
<dbReference type="InterPro" id="IPR044285">
    <property type="entry name" value="PWP1"/>
</dbReference>
<dbReference type="Pfam" id="PF00400">
    <property type="entry name" value="WD40"/>
    <property type="match status" value="1"/>
</dbReference>
<dbReference type="AlphaFoldDB" id="A0A0A9WLH9"/>
<proteinExistence type="predicted"/>
<dbReference type="InterPro" id="IPR001680">
    <property type="entry name" value="WD40_rpt"/>
</dbReference>
<reference evidence="5" key="2">
    <citation type="submission" date="2014-07" db="EMBL/GenBank/DDBJ databases">
        <authorList>
            <person name="Hull J."/>
        </authorList>
    </citation>
    <scope>NUCLEOTIDE SEQUENCE</scope>
</reference>
<evidence type="ECO:0000313" key="3">
    <source>
        <dbReference type="EMBL" id="JAF99183.1"/>
    </source>
</evidence>
<organism evidence="5">
    <name type="scientific">Lygus hesperus</name>
    <name type="common">Western plant bug</name>
    <dbReference type="NCBI Taxonomy" id="30085"/>
    <lineage>
        <taxon>Eukaryota</taxon>
        <taxon>Metazoa</taxon>
        <taxon>Ecdysozoa</taxon>
        <taxon>Arthropoda</taxon>
        <taxon>Hexapoda</taxon>
        <taxon>Insecta</taxon>
        <taxon>Pterygota</taxon>
        <taxon>Neoptera</taxon>
        <taxon>Paraneoptera</taxon>
        <taxon>Hemiptera</taxon>
        <taxon>Heteroptera</taxon>
        <taxon>Panheteroptera</taxon>
        <taxon>Cimicomorpha</taxon>
        <taxon>Miridae</taxon>
        <taxon>Mirini</taxon>
        <taxon>Lygus</taxon>
    </lineage>
</organism>
<dbReference type="PANTHER" id="PTHR14091:SF0">
    <property type="entry name" value="PERIODIC TRYPTOPHAN PROTEIN 1 HOMOLOG"/>
    <property type="match status" value="1"/>
</dbReference>
<dbReference type="Gene3D" id="2.130.10.10">
    <property type="entry name" value="YVTN repeat-like/Quinoprotein amine dehydrogenase"/>
    <property type="match status" value="1"/>
</dbReference>
<dbReference type="EMBL" id="GBHO01044417">
    <property type="protein sequence ID" value="JAF99186.1"/>
    <property type="molecule type" value="Transcribed_RNA"/>
</dbReference>
<dbReference type="GO" id="GO:0006364">
    <property type="term" value="P:rRNA processing"/>
    <property type="evidence" value="ECO:0007669"/>
    <property type="project" value="InterPro"/>
</dbReference>
<feature type="repeat" description="WD" evidence="1">
    <location>
        <begin position="18"/>
        <end position="50"/>
    </location>
</feature>
<evidence type="ECO:0000256" key="1">
    <source>
        <dbReference type="PROSITE-ProRule" id="PRU00221"/>
    </source>
</evidence>
<dbReference type="SUPFAM" id="SSF50978">
    <property type="entry name" value="WD40 repeat-like"/>
    <property type="match status" value="1"/>
</dbReference>
<dbReference type="EMBL" id="GBHO01037887">
    <property type="protein sequence ID" value="JAG05717.1"/>
    <property type="molecule type" value="Transcribed_RNA"/>
</dbReference>
<feature type="compositionally biased region" description="Basic and acidic residues" evidence="2">
    <location>
        <begin position="166"/>
        <end position="181"/>
    </location>
</feature>
<evidence type="ECO:0000313" key="6">
    <source>
        <dbReference type="EMBL" id="JAG05717.1"/>
    </source>
</evidence>
<name>A0A0A9WLH9_LYGHE</name>
<reference evidence="5" key="1">
    <citation type="journal article" date="2014" name="PLoS ONE">
        <title>Transcriptome-Based Identification of ABC Transporters in the Western Tarnished Plant Bug Lygus hesperus.</title>
        <authorList>
            <person name="Hull J.J."/>
            <person name="Chaney K."/>
            <person name="Geib S.M."/>
            <person name="Fabrick J.A."/>
            <person name="Brent C.S."/>
            <person name="Walsh D."/>
            <person name="Lavine L.C."/>
        </authorList>
    </citation>
    <scope>NUCLEOTIDE SEQUENCE</scope>
</reference>
<feature type="region of interest" description="Disordered" evidence="2">
    <location>
        <begin position="141"/>
        <end position="189"/>
    </location>
</feature>
<dbReference type="InterPro" id="IPR036322">
    <property type="entry name" value="WD40_repeat_dom_sf"/>
</dbReference>
<accession>A0A0A9WLH9</accession>
<dbReference type="InterPro" id="IPR015943">
    <property type="entry name" value="WD40/YVTN_repeat-like_dom_sf"/>
</dbReference>
<dbReference type="PROSITE" id="PS50294">
    <property type="entry name" value="WD_REPEATS_REGION"/>
    <property type="match status" value="1"/>
</dbReference>
<dbReference type="PROSITE" id="PS50082">
    <property type="entry name" value="WD_REPEATS_2"/>
    <property type="match status" value="1"/>
</dbReference>
<dbReference type="EMBL" id="GBHO01037899">
    <property type="protein sequence ID" value="JAG05705.1"/>
    <property type="molecule type" value="Transcribed_RNA"/>
</dbReference>
<dbReference type="PANTHER" id="PTHR14091">
    <property type="entry name" value="PERIODIC TRYPTOPHAN PROTEIN 1"/>
    <property type="match status" value="1"/>
</dbReference>
<dbReference type="EMBL" id="GBHO01044420">
    <property type="protein sequence ID" value="JAF99183.1"/>
    <property type="molecule type" value="Transcribed_RNA"/>
</dbReference>
<dbReference type="GO" id="GO:0005634">
    <property type="term" value="C:nucleus"/>
    <property type="evidence" value="ECO:0007669"/>
    <property type="project" value="TreeGrafter"/>
</dbReference>
<evidence type="ECO:0000313" key="5">
    <source>
        <dbReference type="EMBL" id="JAG05705.1"/>
    </source>
</evidence>
<gene>
    <name evidence="5" type="ORF">CM83_14458</name>
    <name evidence="3" type="ORF">CM83_14466</name>
    <name evidence="4" type="ORF">CM83_14468</name>
    <name evidence="6" type="ORF">CM83_14470</name>
</gene>
<sequence length="189" mass="21218">MTYDIRYRDTAQTALWSIQAHTDTVTSFSYNSVVPLIATASTDGHVKIWDTSKETNPTCLADRDMYVGKLFAVEFDKSSPFILTTGGNAGCLAIWDIMENVSVNELYAHKAEELHLGSQELPKEYVDMQRKGVQSKGIGFAVVKDDSNNNDSDSDTDSDSNSTDYRNQEEIGRWLSKKDTMDDMQDMDM</sequence>
<dbReference type="SMART" id="SM00320">
    <property type="entry name" value="WD40"/>
    <property type="match status" value="2"/>
</dbReference>
<evidence type="ECO:0000313" key="4">
    <source>
        <dbReference type="EMBL" id="JAF99186.1"/>
    </source>
</evidence>
<protein>
    <submittedName>
        <fullName evidence="5">Putative WD repeat-containing protein C17D11.16</fullName>
    </submittedName>
</protein>
<keyword evidence="1" id="KW-0853">WD repeat</keyword>